<sequence>MKIHIDKTFITDSSLECEAGCYFLQTQSNHKYTDSALDKKATIIDVNECKNLLKIDKNIKIVGITGTNGKTTTATAIYSSLIKLGFKCGLSGTRGAFINGKNIDEKSLTTSPIIKTLYYLQKASEEKCDFFVMEVSSHAISQNRIEGLDFALKIFTNLTQDHLDYHKSIEEYAKVKSSFFQDDGLKLINKDDKSIKFNEKNAYFYSLKQNSDFYSINYELKERIKALVKTNNEEIWLDLGLQGEFNLYNMLAAFGAISLLTNKNIKQISKALSEFNGVDGRMQIVSKKPLVIVDFAHTPDGIEKVLHALRHLSLVVIFGAGGDRDKTKRPKMGEIVQRYARISIITSDNPRSEKPKDIIDDIYAGMNKENTIQEEDRKKAIKIGLLSLKDSEALVILGKGDEEYQEINGVKFPFSDKKIVEEILKEI</sequence>
<dbReference type="GO" id="GO:0071555">
    <property type="term" value="P:cell wall organization"/>
    <property type="evidence" value="ECO:0007669"/>
    <property type="project" value="UniProtKB-KW"/>
</dbReference>
<dbReference type="EC" id="6.3.2.13" evidence="2"/>
<feature type="binding site" evidence="2">
    <location>
        <begin position="66"/>
        <end position="72"/>
    </location>
    <ligand>
        <name>ATP</name>
        <dbReference type="ChEBI" id="CHEBI:30616"/>
    </ligand>
</feature>
<keyword evidence="2" id="KW-0547">Nucleotide-binding</keyword>
<comment type="cofactor">
    <cofactor evidence="2">
        <name>Mg(2+)</name>
        <dbReference type="ChEBI" id="CHEBI:18420"/>
    </cofactor>
</comment>
<feature type="binding site" evidence="2">
    <location>
        <position position="324"/>
    </location>
    <ligand>
        <name>meso-2,6-diaminopimelate</name>
        <dbReference type="ChEBI" id="CHEBI:57791"/>
    </ligand>
</feature>
<dbReference type="Proteomes" id="UP000190868">
    <property type="component" value="Chromosome"/>
</dbReference>
<comment type="catalytic activity">
    <reaction evidence="2">
        <text>UDP-N-acetyl-alpha-D-muramoyl-L-alanyl-D-glutamate + meso-2,6-diaminopimelate + ATP = UDP-N-acetyl-alpha-D-muramoyl-L-alanyl-gamma-D-glutamyl-meso-2,6-diaminopimelate + ADP + phosphate + H(+)</text>
        <dbReference type="Rhea" id="RHEA:23676"/>
        <dbReference type="ChEBI" id="CHEBI:15378"/>
        <dbReference type="ChEBI" id="CHEBI:30616"/>
        <dbReference type="ChEBI" id="CHEBI:43474"/>
        <dbReference type="ChEBI" id="CHEBI:57791"/>
        <dbReference type="ChEBI" id="CHEBI:83900"/>
        <dbReference type="ChEBI" id="CHEBI:83905"/>
        <dbReference type="ChEBI" id="CHEBI:456216"/>
        <dbReference type="EC" id="6.3.2.13"/>
    </reaction>
</comment>
<comment type="subcellular location">
    <subcellularLocation>
        <location evidence="2 3">Cytoplasm</location>
    </subcellularLocation>
</comment>
<evidence type="ECO:0000313" key="7">
    <source>
        <dbReference type="Proteomes" id="UP000190868"/>
    </source>
</evidence>
<dbReference type="GO" id="GO:0008765">
    <property type="term" value="F:UDP-N-acetylmuramoylalanyl-D-glutamate-2,6-diaminopimelate ligase activity"/>
    <property type="evidence" value="ECO:0007669"/>
    <property type="project" value="UniProtKB-UniRule"/>
</dbReference>
<dbReference type="Gene3D" id="3.90.190.20">
    <property type="entry name" value="Mur ligase, C-terminal domain"/>
    <property type="match status" value="1"/>
</dbReference>
<organism evidence="6 7">
    <name type="scientific">Campylobacter pinnipediorum subsp. caledonicus</name>
    <dbReference type="NCBI Taxonomy" id="1874362"/>
    <lineage>
        <taxon>Bacteria</taxon>
        <taxon>Pseudomonadati</taxon>
        <taxon>Campylobacterota</taxon>
        <taxon>Epsilonproteobacteria</taxon>
        <taxon>Campylobacterales</taxon>
        <taxon>Campylobacteraceae</taxon>
        <taxon>Campylobacter</taxon>
    </lineage>
</organism>
<keyword evidence="2 3" id="KW-0132">Cell division</keyword>
<feature type="binding site" evidence="2">
    <location>
        <position position="136"/>
    </location>
    <ligand>
        <name>UDP-N-acetyl-alpha-D-muramoyl-L-alanyl-D-glutamate</name>
        <dbReference type="ChEBI" id="CHEBI:83900"/>
    </ligand>
</feature>
<dbReference type="InterPro" id="IPR036615">
    <property type="entry name" value="Mur_ligase_C_dom_sf"/>
</dbReference>
<feature type="domain" description="Mur ligase central" evidence="5">
    <location>
        <begin position="64"/>
        <end position="256"/>
    </location>
</feature>
<keyword evidence="7" id="KW-1185">Reference proteome</keyword>
<dbReference type="NCBIfam" id="NF001126">
    <property type="entry name" value="PRK00139.1-4"/>
    <property type="match status" value="1"/>
</dbReference>
<dbReference type="InterPro" id="IPR036565">
    <property type="entry name" value="Mur-like_cat_sf"/>
</dbReference>
<dbReference type="NCBIfam" id="TIGR01085">
    <property type="entry name" value="murE"/>
    <property type="match status" value="1"/>
</dbReference>
<feature type="short sequence motif" description="Meso-diaminopimelate recognition motif" evidence="2">
    <location>
        <begin position="348"/>
        <end position="351"/>
    </location>
</feature>
<name>A0A1S6U7N9_9BACT</name>
<keyword evidence="2 6" id="KW-0436">Ligase</keyword>
<keyword evidence="2 3" id="KW-0133">Cell shape</keyword>
<keyword evidence="2" id="KW-0460">Magnesium</keyword>
<dbReference type="GO" id="GO:0000287">
    <property type="term" value="F:magnesium ion binding"/>
    <property type="evidence" value="ECO:0007669"/>
    <property type="project" value="UniProtKB-UniRule"/>
</dbReference>
<feature type="binding site" evidence="2">
    <location>
        <position position="398"/>
    </location>
    <ligand>
        <name>meso-2,6-diaminopimelate</name>
        <dbReference type="ChEBI" id="CHEBI:57791"/>
    </ligand>
</feature>
<dbReference type="EMBL" id="CP017258">
    <property type="protein sequence ID" value="AQW87761.1"/>
    <property type="molecule type" value="Genomic_DNA"/>
</dbReference>
<keyword evidence="2" id="KW-0067">ATP-binding</keyword>
<dbReference type="Pfam" id="PF02875">
    <property type="entry name" value="Mur_ligase_C"/>
    <property type="match status" value="1"/>
</dbReference>
<keyword evidence="2 3" id="KW-0131">Cell cycle</keyword>
<dbReference type="HAMAP" id="MF_00208">
    <property type="entry name" value="MurE"/>
    <property type="match status" value="1"/>
</dbReference>
<keyword evidence="2 3" id="KW-0573">Peptidoglycan synthesis</keyword>
<dbReference type="Gene3D" id="3.40.1190.10">
    <property type="entry name" value="Mur-like, catalytic domain"/>
    <property type="match status" value="1"/>
</dbReference>
<feature type="binding site" evidence="2">
    <location>
        <position position="144"/>
    </location>
    <ligand>
        <name>UDP-N-acetyl-alpha-D-muramoyl-L-alanyl-D-glutamate</name>
        <dbReference type="ChEBI" id="CHEBI:83900"/>
    </ligand>
</feature>
<comment type="function">
    <text evidence="2">Catalyzes the addition of meso-diaminopimelic acid to the nucleotide precursor UDP-N-acetylmuramoyl-L-alanyl-D-glutamate (UMAG) in the biosynthesis of bacterial cell-wall peptidoglycan.</text>
</comment>
<keyword evidence="2" id="KW-0963">Cytoplasm</keyword>
<feature type="binding site" evidence="2">
    <location>
        <position position="142"/>
    </location>
    <ligand>
        <name>UDP-N-acetyl-alpha-D-muramoyl-L-alanyl-D-glutamate</name>
        <dbReference type="ChEBI" id="CHEBI:83900"/>
    </ligand>
</feature>
<dbReference type="UniPathway" id="UPA00219"/>
<dbReference type="GO" id="GO:0009252">
    <property type="term" value="P:peptidoglycan biosynthetic process"/>
    <property type="evidence" value="ECO:0007669"/>
    <property type="project" value="UniProtKB-UniRule"/>
</dbReference>
<reference evidence="7" key="1">
    <citation type="submission" date="2016-09" db="EMBL/GenBank/DDBJ databases">
        <title>Comparative genomics of the Campylobacter concisus group.</title>
        <authorList>
            <person name="Miller W.G."/>
            <person name="Yee E."/>
            <person name="Chapman M.H."/>
            <person name="Huynh S."/>
            <person name="Bono J.L."/>
            <person name="On S.L.W."/>
            <person name="StLeger J."/>
            <person name="Foster G."/>
            <person name="Parker C.T."/>
        </authorList>
    </citation>
    <scope>NUCLEOTIDE SEQUENCE [LARGE SCALE GENOMIC DNA]</scope>
    <source>
        <strain evidence="7">RM18021</strain>
    </source>
</reference>
<dbReference type="SUPFAM" id="SSF53623">
    <property type="entry name" value="MurD-like peptide ligases, catalytic domain"/>
    <property type="match status" value="1"/>
</dbReference>
<dbReference type="SUPFAM" id="SSF53244">
    <property type="entry name" value="MurD-like peptide ligases, peptide-binding domain"/>
    <property type="match status" value="1"/>
</dbReference>
<dbReference type="GO" id="GO:0051301">
    <property type="term" value="P:cell division"/>
    <property type="evidence" value="ECO:0007669"/>
    <property type="project" value="UniProtKB-KW"/>
</dbReference>
<feature type="binding site" evidence="2">
    <location>
        <begin position="348"/>
        <end position="351"/>
    </location>
    <ligand>
        <name>meso-2,6-diaminopimelate</name>
        <dbReference type="ChEBI" id="CHEBI:57791"/>
    </ligand>
</feature>
<evidence type="ECO:0000256" key="1">
    <source>
        <dbReference type="ARBA" id="ARBA00005898"/>
    </source>
</evidence>
<protein>
    <recommendedName>
        <fullName evidence="2">UDP-N-acetylmuramoyl-L-alanyl-D-glutamate--2,6-diaminopimelate ligase</fullName>
        <ecNumber evidence="2">6.3.2.13</ecNumber>
    </recommendedName>
    <alternativeName>
        <fullName evidence="2">Meso-A2pm-adding enzyme</fullName>
    </alternativeName>
    <alternativeName>
        <fullName evidence="2">Meso-diaminopimelate-adding enzyme</fullName>
    </alternativeName>
    <alternativeName>
        <fullName evidence="2">UDP-MurNAc-L-Ala-D-Glu:meso-diaminopimelate ligase</fullName>
    </alternativeName>
    <alternativeName>
        <fullName evidence="2">UDP-MurNAc-tripeptide synthetase</fullName>
    </alternativeName>
    <alternativeName>
        <fullName evidence="2">UDP-N-acetylmuramyl-tripeptide synthetase</fullName>
    </alternativeName>
</protein>
<evidence type="ECO:0000256" key="2">
    <source>
        <dbReference type="HAMAP-Rule" id="MF_00208"/>
    </source>
</evidence>
<comment type="caution">
    <text evidence="2">Lacks conserved residue(s) required for the propagation of feature annotation.</text>
</comment>
<feature type="modified residue" description="N6-carboxylysine" evidence="2">
    <location>
        <position position="176"/>
    </location>
</feature>
<accession>A0A1S6U7N9</accession>
<feature type="binding site" evidence="2">
    <location>
        <begin position="109"/>
        <end position="110"/>
    </location>
    <ligand>
        <name>UDP-N-acetyl-alpha-D-muramoyl-L-alanyl-D-glutamate</name>
        <dbReference type="ChEBI" id="CHEBI:83900"/>
    </ligand>
</feature>
<dbReference type="AlphaFoldDB" id="A0A1S6U7N9"/>
<evidence type="ECO:0000259" key="5">
    <source>
        <dbReference type="Pfam" id="PF08245"/>
    </source>
</evidence>
<dbReference type="PANTHER" id="PTHR23135">
    <property type="entry name" value="MUR LIGASE FAMILY MEMBER"/>
    <property type="match status" value="1"/>
</dbReference>
<comment type="pathway">
    <text evidence="2 3">Cell wall biogenesis; peptidoglycan biosynthesis.</text>
</comment>
<gene>
    <name evidence="2 6" type="primary">murE</name>
    <name evidence="6" type="ORF">CPIN18021_0953</name>
</gene>
<dbReference type="GO" id="GO:0005737">
    <property type="term" value="C:cytoplasm"/>
    <property type="evidence" value="ECO:0007669"/>
    <property type="project" value="UniProtKB-SubCell"/>
</dbReference>
<evidence type="ECO:0000259" key="4">
    <source>
        <dbReference type="Pfam" id="PF02875"/>
    </source>
</evidence>
<feature type="binding site" evidence="2">
    <location>
        <position position="402"/>
    </location>
    <ligand>
        <name>meso-2,6-diaminopimelate</name>
        <dbReference type="ChEBI" id="CHEBI:57791"/>
    </ligand>
</feature>
<dbReference type="InterPro" id="IPR004101">
    <property type="entry name" value="Mur_ligase_C"/>
</dbReference>
<evidence type="ECO:0000256" key="3">
    <source>
        <dbReference type="RuleBase" id="RU004135"/>
    </source>
</evidence>
<keyword evidence="2 3" id="KW-0961">Cell wall biogenesis/degradation</keyword>
<dbReference type="GO" id="GO:0008360">
    <property type="term" value="P:regulation of cell shape"/>
    <property type="evidence" value="ECO:0007669"/>
    <property type="project" value="UniProtKB-KW"/>
</dbReference>
<dbReference type="GO" id="GO:0005524">
    <property type="term" value="F:ATP binding"/>
    <property type="evidence" value="ECO:0007669"/>
    <property type="project" value="UniProtKB-UniRule"/>
</dbReference>
<dbReference type="Pfam" id="PF08245">
    <property type="entry name" value="Mur_ligase_M"/>
    <property type="match status" value="1"/>
</dbReference>
<comment type="PTM">
    <text evidence="2">Carboxylation is probably crucial for Mg(2+) binding and, consequently, for the gamma-phosphate positioning of ATP.</text>
</comment>
<proteinExistence type="inferred from homology"/>
<dbReference type="InterPro" id="IPR005761">
    <property type="entry name" value="UDP-N-AcMur-Glu-dNH2Pim_ligase"/>
</dbReference>
<feature type="domain" description="Mur ligase C-terminal" evidence="4">
    <location>
        <begin position="280"/>
        <end position="400"/>
    </location>
</feature>
<dbReference type="PANTHER" id="PTHR23135:SF4">
    <property type="entry name" value="UDP-N-ACETYLMURAMOYL-L-ALANYL-D-GLUTAMATE--2,6-DIAMINOPIMELATE LIGASE MURE HOMOLOG, CHLOROPLASTIC"/>
    <property type="match status" value="1"/>
</dbReference>
<dbReference type="RefSeq" id="WP_078424539.1">
    <property type="nucleotide sequence ID" value="NZ_CP017258.1"/>
</dbReference>
<dbReference type="InterPro" id="IPR013221">
    <property type="entry name" value="Mur_ligase_cen"/>
</dbReference>
<evidence type="ECO:0000313" key="6">
    <source>
        <dbReference type="EMBL" id="AQW87761.1"/>
    </source>
</evidence>
<comment type="similarity">
    <text evidence="1 2">Belongs to the MurCDEF family. MurE subfamily.</text>
</comment>